<gene>
    <name evidence="3" type="ORF">WMW71_01985</name>
</gene>
<dbReference type="InterPro" id="IPR026444">
    <property type="entry name" value="Secre_tail"/>
</dbReference>
<dbReference type="Pfam" id="PF18962">
    <property type="entry name" value="Por_Secre_tail"/>
    <property type="match status" value="1"/>
</dbReference>
<name>A0ABU9DXH8_9FLAO</name>
<dbReference type="Gene3D" id="2.80.10.50">
    <property type="match status" value="6"/>
</dbReference>
<dbReference type="PANTHER" id="PTHR42754:SF1">
    <property type="entry name" value="LIPOPROTEIN"/>
    <property type="match status" value="1"/>
</dbReference>
<dbReference type="InterPro" id="IPR013431">
    <property type="entry name" value="Delta_60_rpt"/>
</dbReference>
<feature type="domain" description="Secretion system C-terminal sorting" evidence="2">
    <location>
        <begin position="758"/>
        <end position="826"/>
    </location>
</feature>
<accession>A0ABU9DXH8</accession>
<dbReference type="RefSeq" id="WP_187659234.1">
    <property type="nucleotide sequence ID" value="NZ_JACTAB010000001.1"/>
</dbReference>
<dbReference type="Pfam" id="PF17164">
    <property type="entry name" value="DUF5122"/>
    <property type="match status" value="12"/>
</dbReference>
<evidence type="ECO:0000256" key="1">
    <source>
        <dbReference type="ARBA" id="ARBA00022729"/>
    </source>
</evidence>
<dbReference type="SUPFAM" id="SSF75011">
    <property type="entry name" value="3-carboxy-cis,cis-mucoante lactonizing enzyme"/>
    <property type="match status" value="1"/>
</dbReference>
<proteinExistence type="predicted"/>
<dbReference type="EMBL" id="JBBPCB010000001">
    <property type="protein sequence ID" value="MEK8179098.1"/>
    <property type="molecule type" value="Genomic_DNA"/>
</dbReference>
<comment type="caution">
    <text evidence="3">The sequence shown here is derived from an EMBL/GenBank/DDBJ whole genome shotgun (WGS) entry which is preliminary data.</text>
</comment>
<evidence type="ECO:0000313" key="3">
    <source>
        <dbReference type="EMBL" id="MEK8179098.1"/>
    </source>
</evidence>
<dbReference type="Proteomes" id="UP001491349">
    <property type="component" value="Unassembled WGS sequence"/>
</dbReference>
<reference evidence="3 4" key="1">
    <citation type="submission" date="2024-04" db="EMBL/GenBank/DDBJ databases">
        <title>draft genome sequnece of Flavobacterium buctense JCM 30750.</title>
        <authorList>
            <person name="Kim D.-U."/>
        </authorList>
    </citation>
    <scope>NUCLEOTIDE SEQUENCE [LARGE SCALE GENOMIC DNA]</scope>
    <source>
        <strain evidence="3 4">JCM 30750</strain>
    </source>
</reference>
<protein>
    <submittedName>
        <fullName evidence="3">T9SS type A sorting domain-containing protein</fullName>
    </submittedName>
</protein>
<evidence type="ECO:0000313" key="4">
    <source>
        <dbReference type="Proteomes" id="UP001491349"/>
    </source>
</evidence>
<dbReference type="SUPFAM" id="SSF63829">
    <property type="entry name" value="Calcium-dependent phosphotriesterase"/>
    <property type="match status" value="2"/>
</dbReference>
<keyword evidence="4" id="KW-1185">Reference proteome</keyword>
<evidence type="ECO:0000259" key="2">
    <source>
        <dbReference type="Pfam" id="PF18962"/>
    </source>
</evidence>
<keyword evidence="1" id="KW-0732">Signal</keyword>
<organism evidence="3 4">
    <name type="scientific">Flavobacterium buctense</name>
    <dbReference type="NCBI Taxonomy" id="1648146"/>
    <lineage>
        <taxon>Bacteria</taxon>
        <taxon>Pseudomonadati</taxon>
        <taxon>Bacteroidota</taxon>
        <taxon>Flavobacteriia</taxon>
        <taxon>Flavobacteriales</taxon>
        <taxon>Flavobacteriaceae</taxon>
        <taxon>Flavobacterium</taxon>
    </lineage>
</organism>
<sequence>MRKKFFIILAIFHYVFIWSQNPMDVVHSYGAYPGFNDVINDIATQPDGKSIYVGKFTKYRGIPCNRIVRLNVNGTIDSSFSIGTGFGSNANTSVETVTLQSDGKVLVGGGFSSYQSTSAPTLIRLNSDASIDNSFVFSSFTAVYGINNILVLPNGKIIVLSYNYNKIARLNSDGTLDNSFNIGTGFNTLATKVVAQSDGKIIIVGSFTNFNGVTRNRIIRLNEDGAIDNSFSIGLGFNYTVNDVVIQPDGKIVVCGDFSTYKGLDQKKIARLLTDGSIDNSFNIGTSFPNGTSSNDLQSPSKMIVDSNGKLIIIGTFTSYNSSSRSGFVKLLPDGSIDDSCNFTTNENLYSIDISSENKIIVGGSRKIFRILDNGTQDLSLSYGLGFNNNIFDTLIKSNGKYIVAGQFTEYQAETNIVVQFNADGTIDNSFNFNSGLGYVHGFIKTILELPNGQILVGGSFAINVNGTNFSDLVRVNTDGSIDSSFDAPYTNGVINALAVQSDGKIMVGGTFSDVNGVSNGYLIRLNTNGSLDNSFDKGTGFVLGSYIGVQSIVILSDGKMLIGGNFNIYNNEPHNYIMRLLPNGSVDSTFQSGDGFNGPLSKIMVQPNNKIIVVGSIGSYDSQNICGNNNCGIARLNFNGSLDSSFISTISTNYINDFVLQPDGKIIMGGFSYYIGGNPLNNFVRLNPDGSNDNSFNPNAVFSLNEIQSLSLFDNGNILVGGEFDTFNNFDSSNLILLRGGELTLSNPSFQQQKIVLFPNPVEDRITMILPENQSAISYSILDFTGKKVFQINASNPSINVEYLEKGIYFLKVNTESGDYVSKFIKK</sequence>
<dbReference type="PANTHER" id="PTHR42754">
    <property type="entry name" value="ENDOGLUCANASE"/>
    <property type="match status" value="1"/>
</dbReference>
<dbReference type="NCBIfam" id="TIGR04183">
    <property type="entry name" value="Por_Secre_tail"/>
    <property type="match status" value="1"/>
</dbReference>
<dbReference type="NCBIfam" id="TIGR02608">
    <property type="entry name" value="delta_60_rpt"/>
    <property type="match status" value="11"/>
</dbReference>